<accession>A0A9I9EM12</accession>
<dbReference type="AlphaFoldDB" id="A0A9I9EM12"/>
<dbReference type="EnsemblPlants" id="MELO3C035620.2.1">
    <property type="protein sequence ID" value="MELO3C035620.2.1"/>
    <property type="gene ID" value="MELO3C035620.2"/>
</dbReference>
<protein>
    <submittedName>
        <fullName evidence="1">Uncharacterized protein</fullName>
    </submittedName>
</protein>
<dbReference type="Gramene" id="MELO3C035620.2.1">
    <property type="protein sequence ID" value="MELO3C035620.2.1"/>
    <property type="gene ID" value="MELO3C035620.2"/>
</dbReference>
<organism evidence="1">
    <name type="scientific">Cucumis melo</name>
    <name type="common">Muskmelon</name>
    <dbReference type="NCBI Taxonomy" id="3656"/>
    <lineage>
        <taxon>Eukaryota</taxon>
        <taxon>Viridiplantae</taxon>
        <taxon>Streptophyta</taxon>
        <taxon>Embryophyta</taxon>
        <taxon>Tracheophyta</taxon>
        <taxon>Spermatophyta</taxon>
        <taxon>Magnoliopsida</taxon>
        <taxon>eudicotyledons</taxon>
        <taxon>Gunneridae</taxon>
        <taxon>Pentapetalae</taxon>
        <taxon>rosids</taxon>
        <taxon>fabids</taxon>
        <taxon>Cucurbitales</taxon>
        <taxon>Cucurbitaceae</taxon>
        <taxon>Benincaseae</taxon>
        <taxon>Cucumis</taxon>
    </lineage>
</organism>
<evidence type="ECO:0000313" key="1">
    <source>
        <dbReference type="EnsemblPlants" id="MELO3C035620.2.1"/>
    </source>
</evidence>
<sequence>GTVLCSRAENISNFVEAKSIFGSNYKRNAYTKADLQCMNAYTKEVESCFPSDANINNVAKFLTGTVWSIKKQCKVLMISYVDDSGGLEATLGIKFIMRMQNASLFEAKFHSRKLPFLTLDSTTILKPSRIIILDSLKPSRELVSVVVQSTMYYKELQLSLIRNILKHYAYLYSRTMPYVLDNLSDSVQ</sequence>
<proteinExistence type="predicted"/>
<name>A0A9I9EM12_CUCME</name>
<reference evidence="1" key="1">
    <citation type="submission" date="2023-03" db="UniProtKB">
        <authorList>
            <consortium name="EnsemblPlants"/>
        </authorList>
    </citation>
    <scope>IDENTIFICATION</scope>
</reference>